<organism evidence="16 17">
    <name type="scientific">Oscillibacter hominis</name>
    <dbReference type="NCBI Taxonomy" id="2763056"/>
    <lineage>
        <taxon>Bacteria</taxon>
        <taxon>Bacillati</taxon>
        <taxon>Bacillota</taxon>
        <taxon>Clostridia</taxon>
        <taxon>Eubacteriales</taxon>
        <taxon>Oscillospiraceae</taxon>
        <taxon>Oscillibacter</taxon>
    </lineage>
</organism>
<evidence type="ECO:0000256" key="5">
    <source>
        <dbReference type="ARBA" id="ARBA00023235"/>
    </source>
</evidence>
<evidence type="ECO:0000256" key="10">
    <source>
        <dbReference type="RuleBase" id="RU004326"/>
    </source>
</evidence>
<dbReference type="GO" id="GO:0000287">
    <property type="term" value="F:magnesium ion binding"/>
    <property type="evidence" value="ECO:0007669"/>
    <property type="project" value="UniProtKB-UniRule"/>
</dbReference>
<evidence type="ECO:0000256" key="9">
    <source>
        <dbReference type="HAMAP-Rule" id="MF_01554"/>
    </source>
</evidence>
<reference evidence="16 17" key="1">
    <citation type="submission" date="2020-08" db="EMBL/GenBank/DDBJ databases">
        <authorList>
            <person name="Liu C."/>
            <person name="Sun Q."/>
        </authorList>
    </citation>
    <scope>NUCLEOTIDE SEQUENCE [LARGE SCALE GENOMIC DNA]</scope>
    <source>
        <strain evidence="16 17">NSJ-62</strain>
    </source>
</reference>
<evidence type="ECO:0000256" key="1">
    <source>
        <dbReference type="ARBA" id="ARBA00010231"/>
    </source>
</evidence>
<dbReference type="Pfam" id="PF02879">
    <property type="entry name" value="PGM_PMM_II"/>
    <property type="match status" value="1"/>
</dbReference>
<accession>A0A7G9B7N2</accession>
<evidence type="ECO:0000256" key="7">
    <source>
        <dbReference type="ARBA" id="ARBA00066330"/>
    </source>
</evidence>
<dbReference type="RefSeq" id="WP_187333991.1">
    <property type="nucleotide sequence ID" value="NZ_CP060490.1"/>
</dbReference>
<feature type="domain" description="Alpha-D-phosphohexomutase alpha/beta/alpha" evidence="13">
    <location>
        <begin position="3"/>
        <end position="133"/>
    </location>
</feature>
<feature type="active site" description="Phosphoserine intermediate" evidence="9">
    <location>
        <position position="101"/>
    </location>
</feature>
<feature type="domain" description="Alpha-D-phosphohexomutase alpha/beta/alpha" evidence="15">
    <location>
        <begin position="258"/>
        <end position="365"/>
    </location>
</feature>
<dbReference type="InterPro" id="IPR016066">
    <property type="entry name" value="A-D-PHexomutase_CS"/>
</dbReference>
<dbReference type="GO" id="GO:0005829">
    <property type="term" value="C:cytosol"/>
    <property type="evidence" value="ECO:0007669"/>
    <property type="project" value="TreeGrafter"/>
</dbReference>
<dbReference type="AlphaFoldDB" id="A0A7G9B7N2"/>
<dbReference type="InterPro" id="IPR005843">
    <property type="entry name" value="A-D-PHexomutase_C"/>
</dbReference>
<evidence type="ECO:0000259" key="13">
    <source>
        <dbReference type="Pfam" id="PF02878"/>
    </source>
</evidence>
<dbReference type="InterPro" id="IPR005845">
    <property type="entry name" value="A-D-PHexomutase_a/b/a-II"/>
</dbReference>
<protein>
    <recommendedName>
        <fullName evidence="8 9">Phosphoglucosamine mutase</fullName>
        <ecNumber evidence="7 9">5.4.2.10</ecNumber>
    </recommendedName>
</protein>
<comment type="similarity">
    <text evidence="1 9 10">Belongs to the phosphohexose mutase family.</text>
</comment>
<dbReference type="EMBL" id="CP060490">
    <property type="protein sequence ID" value="QNL45563.1"/>
    <property type="molecule type" value="Genomic_DNA"/>
</dbReference>
<comment type="cofactor">
    <cofactor evidence="9">
        <name>Mg(2+)</name>
        <dbReference type="ChEBI" id="CHEBI:18420"/>
    </cofactor>
    <text evidence="9">Binds 1 Mg(2+) ion per subunit.</text>
</comment>
<dbReference type="Pfam" id="PF00408">
    <property type="entry name" value="PGM_PMM_IV"/>
    <property type="match status" value="1"/>
</dbReference>
<keyword evidence="5 9" id="KW-0413">Isomerase</keyword>
<dbReference type="InterPro" id="IPR016055">
    <property type="entry name" value="A-D-PHexomutase_a/b/a-I/II/III"/>
</dbReference>
<dbReference type="FunFam" id="3.40.120.10:FF:000002">
    <property type="entry name" value="Phosphoglucosamine mutase"/>
    <property type="match status" value="1"/>
</dbReference>
<evidence type="ECO:0000313" key="16">
    <source>
        <dbReference type="EMBL" id="QNL45563.1"/>
    </source>
</evidence>
<comment type="catalytic activity">
    <reaction evidence="6 9 11">
        <text>alpha-D-glucosamine 1-phosphate = D-glucosamine 6-phosphate</text>
        <dbReference type="Rhea" id="RHEA:23424"/>
        <dbReference type="ChEBI" id="CHEBI:58516"/>
        <dbReference type="ChEBI" id="CHEBI:58725"/>
        <dbReference type="EC" id="5.4.2.10"/>
    </reaction>
</comment>
<evidence type="ECO:0000256" key="11">
    <source>
        <dbReference type="RuleBase" id="RU004327"/>
    </source>
</evidence>
<evidence type="ECO:0000256" key="3">
    <source>
        <dbReference type="ARBA" id="ARBA00022723"/>
    </source>
</evidence>
<dbReference type="Proteomes" id="UP000515960">
    <property type="component" value="Chromosome"/>
</dbReference>
<evidence type="ECO:0000256" key="2">
    <source>
        <dbReference type="ARBA" id="ARBA00022553"/>
    </source>
</evidence>
<evidence type="ECO:0000313" key="17">
    <source>
        <dbReference type="Proteomes" id="UP000515960"/>
    </source>
</evidence>
<dbReference type="HAMAP" id="MF_01554_B">
    <property type="entry name" value="GlmM_B"/>
    <property type="match status" value="1"/>
</dbReference>
<dbReference type="GO" id="GO:0005975">
    <property type="term" value="P:carbohydrate metabolic process"/>
    <property type="evidence" value="ECO:0007669"/>
    <property type="project" value="InterPro"/>
</dbReference>
<dbReference type="GO" id="GO:0006048">
    <property type="term" value="P:UDP-N-acetylglucosamine biosynthetic process"/>
    <property type="evidence" value="ECO:0007669"/>
    <property type="project" value="TreeGrafter"/>
</dbReference>
<dbReference type="InterPro" id="IPR005841">
    <property type="entry name" value="Alpha-D-phosphohexomutase_SF"/>
</dbReference>
<feature type="domain" description="Alpha-D-phosphohexomutase alpha/beta/alpha" evidence="14">
    <location>
        <begin position="159"/>
        <end position="254"/>
    </location>
</feature>
<feature type="binding site" evidence="9">
    <location>
        <position position="241"/>
    </location>
    <ligand>
        <name>Mg(2+)</name>
        <dbReference type="ChEBI" id="CHEBI:18420"/>
    </ligand>
</feature>
<keyword evidence="3 9" id="KW-0479">Metal-binding</keyword>
<dbReference type="KEGG" id="ohi:H8790_06065"/>
<dbReference type="Pfam" id="PF02880">
    <property type="entry name" value="PGM_PMM_III"/>
    <property type="match status" value="1"/>
</dbReference>
<dbReference type="Gene3D" id="3.40.120.10">
    <property type="entry name" value="Alpha-D-Glucose-1,6-Bisphosphate, subunit A, domain 3"/>
    <property type="match status" value="3"/>
</dbReference>
<dbReference type="InterPro" id="IPR006352">
    <property type="entry name" value="GlmM_bact"/>
</dbReference>
<comment type="function">
    <text evidence="9 11">Catalyzes the conversion of glucosamine-6-phosphate to glucosamine-1-phosphate.</text>
</comment>
<name>A0A7G9B7N2_9FIRM</name>
<keyword evidence="17" id="KW-1185">Reference proteome</keyword>
<dbReference type="EC" id="5.4.2.10" evidence="7 9"/>
<sequence>MGKLFGTDGIRGVVGENLTADLAFRVGQAVAVVLAEDLGRRPVITIGKDTRISSDMLESALMAGICSVGGDVKPLGTIPTPAVAFLTVQERSDAGIVISASHNPYEHNGIKVFNGQGYKLPDETELRVEEKVLSAAPMKLRTRQEIGRRHHGMRQLKRDYIDYLASTIESDLGGLKILVDCANGAASATAPELFGRFKAHTDFIHRDPDGININSRCGSTHLEDLCRSVVSGGYDVGVAFDGDADRCLLVDEAGGVIDGDQVIAVCAADMKRKGKLNGNTVVATVMSNLGLHEFCKSSGIELTCTGVGDRNVLEKMLECDYRIGGEQSGHTIFTEFATTGDGELTALQFLQILSACGKSASALTSGCPQYPQVLHNVEVPHSGGVKERIMASGELKEAVAEEEKRLAGAGRILVRASGTEALIRVMVEAKTESEAEKCAMKLVDFIKSLKF</sequence>
<dbReference type="GO" id="GO:0004615">
    <property type="term" value="F:phosphomannomutase activity"/>
    <property type="evidence" value="ECO:0007669"/>
    <property type="project" value="TreeGrafter"/>
</dbReference>
<dbReference type="Gene3D" id="3.30.310.50">
    <property type="entry name" value="Alpha-D-phosphohexomutase, C-terminal domain"/>
    <property type="match status" value="1"/>
</dbReference>
<dbReference type="PANTHER" id="PTHR42946:SF1">
    <property type="entry name" value="PHOSPHOGLUCOMUTASE (ALPHA-D-GLUCOSE-1,6-BISPHOSPHATE-DEPENDENT)"/>
    <property type="match status" value="1"/>
</dbReference>
<dbReference type="NCBIfam" id="TIGR01455">
    <property type="entry name" value="glmM"/>
    <property type="match status" value="1"/>
</dbReference>
<evidence type="ECO:0000259" key="12">
    <source>
        <dbReference type="Pfam" id="PF00408"/>
    </source>
</evidence>
<feature type="domain" description="Alpha-D-phosphohexomutase C-terminal" evidence="12">
    <location>
        <begin position="376"/>
        <end position="444"/>
    </location>
</feature>
<dbReference type="GO" id="GO:0009252">
    <property type="term" value="P:peptidoglycan biosynthetic process"/>
    <property type="evidence" value="ECO:0007669"/>
    <property type="project" value="TreeGrafter"/>
</dbReference>
<dbReference type="PROSITE" id="PS00710">
    <property type="entry name" value="PGM_PMM"/>
    <property type="match status" value="1"/>
</dbReference>
<dbReference type="PANTHER" id="PTHR42946">
    <property type="entry name" value="PHOSPHOHEXOSE MUTASE"/>
    <property type="match status" value="1"/>
</dbReference>
<feature type="modified residue" description="Phosphoserine" evidence="9">
    <location>
        <position position="101"/>
    </location>
</feature>
<feature type="binding site" evidence="9">
    <location>
        <position position="243"/>
    </location>
    <ligand>
        <name>Mg(2+)</name>
        <dbReference type="ChEBI" id="CHEBI:18420"/>
    </ligand>
</feature>
<dbReference type="PRINTS" id="PR00509">
    <property type="entry name" value="PGMPMM"/>
</dbReference>
<dbReference type="InterPro" id="IPR036900">
    <property type="entry name" value="A-D-PHexomutase_C_sf"/>
</dbReference>
<dbReference type="Pfam" id="PF02878">
    <property type="entry name" value="PGM_PMM_I"/>
    <property type="match status" value="1"/>
</dbReference>
<dbReference type="InterPro" id="IPR005844">
    <property type="entry name" value="A-D-PHexomutase_a/b/a-I"/>
</dbReference>
<evidence type="ECO:0000256" key="8">
    <source>
        <dbReference type="ARBA" id="ARBA00068193"/>
    </source>
</evidence>
<dbReference type="FunFam" id="3.40.120.10:FF:000001">
    <property type="entry name" value="Phosphoglucosamine mutase"/>
    <property type="match status" value="1"/>
</dbReference>
<dbReference type="FunFam" id="3.30.310.50:FF:000001">
    <property type="entry name" value="Phosphoglucosamine mutase"/>
    <property type="match status" value="1"/>
</dbReference>
<proteinExistence type="inferred from homology"/>
<dbReference type="SUPFAM" id="SSF53738">
    <property type="entry name" value="Phosphoglucomutase, first 3 domains"/>
    <property type="match status" value="3"/>
</dbReference>
<dbReference type="GO" id="GO:0008966">
    <property type="term" value="F:phosphoglucosamine mutase activity"/>
    <property type="evidence" value="ECO:0007669"/>
    <property type="project" value="UniProtKB-UniRule"/>
</dbReference>
<evidence type="ECO:0000259" key="14">
    <source>
        <dbReference type="Pfam" id="PF02879"/>
    </source>
</evidence>
<evidence type="ECO:0000259" key="15">
    <source>
        <dbReference type="Pfam" id="PF02880"/>
    </source>
</evidence>
<dbReference type="SUPFAM" id="SSF55957">
    <property type="entry name" value="Phosphoglucomutase, C-terminal domain"/>
    <property type="match status" value="1"/>
</dbReference>
<dbReference type="CDD" id="cd05802">
    <property type="entry name" value="GlmM"/>
    <property type="match status" value="1"/>
</dbReference>
<evidence type="ECO:0000256" key="4">
    <source>
        <dbReference type="ARBA" id="ARBA00022842"/>
    </source>
</evidence>
<feature type="binding site" evidence="9">
    <location>
        <position position="245"/>
    </location>
    <ligand>
        <name>Mg(2+)</name>
        <dbReference type="ChEBI" id="CHEBI:18420"/>
    </ligand>
</feature>
<dbReference type="InterPro" id="IPR005846">
    <property type="entry name" value="A-D-PHexomutase_a/b/a-III"/>
</dbReference>
<comment type="PTM">
    <text evidence="9">Activated by phosphorylation.</text>
</comment>
<keyword evidence="2 9" id="KW-0597">Phosphoprotein</keyword>
<evidence type="ECO:0000256" key="6">
    <source>
        <dbReference type="ARBA" id="ARBA00050364"/>
    </source>
</evidence>
<gene>
    <name evidence="9" type="primary">glmM</name>
    <name evidence="16" type="ORF">H8790_06065</name>
</gene>
<feature type="binding site" description="via phosphate group" evidence="9">
    <location>
        <position position="101"/>
    </location>
    <ligand>
        <name>Mg(2+)</name>
        <dbReference type="ChEBI" id="CHEBI:18420"/>
    </ligand>
</feature>
<keyword evidence="4 9" id="KW-0460">Magnesium</keyword>
<dbReference type="InterPro" id="IPR050060">
    <property type="entry name" value="Phosphoglucosamine_mutase"/>
</dbReference>